<proteinExistence type="inferred from homology"/>
<evidence type="ECO:0000256" key="7">
    <source>
        <dbReference type="ARBA" id="ARBA00023128"/>
    </source>
</evidence>
<keyword evidence="8 9" id="KW-0472">Membrane</keyword>
<comment type="similarity">
    <text evidence="2 10">Belongs to the mitochondrial carrier (TC 2.A.29) family.</text>
</comment>
<sequence length="297" mass="32880">MSASRQHSAASVERTPSVHDRLREFAAGVASGVSKLVIGHPFDTLKVRLQTEGGAGRFKGLADCLVSTIRKEGVFALYKGATPPLIGWMFMDSIMLGSLSNYRLLLQKGDKTRPLSIKQHAIAGCGAGWTVSLVATPVEHIKARLQVQYGDAATRVYTGPIDCARKLIRNNGVLGLWKGLGLTMAFRSFFGAFWGSYELYSIELRRMGYEKNTVSFIAGGLAANTYWTLAFPVDVVKNRWMTQPDVKPPRYPNVMACIRDVYRGLRGFYRGFLPAFLRSFPTNACAVTVFEACMRYL</sequence>
<feature type="transmembrane region" description="Helical" evidence="11">
    <location>
        <begin position="214"/>
        <end position="233"/>
    </location>
</feature>
<evidence type="ECO:0000256" key="10">
    <source>
        <dbReference type="RuleBase" id="RU000488"/>
    </source>
</evidence>
<evidence type="ECO:0000256" key="3">
    <source>
        <dbReference type="ARBA" id="ARBA00022448"/>
    </source>
</evidence>
<dbReference type="GO" id="GO:0000064">
    <property type="term" value="F:L-ornithine transmembrane transporter activity"/>
    <property type="evidence" value="ECO:0007669"/>
    <property type="project" value="TreeGrafter"/>
</dbReference>
<keyword evidence="3 10" id="KW-0813">Transport</keyword>
<evidence type="ECO:0000256" key="5">
    <source>
        <dbReference type="ARBA" id="ARBA00022737"/>
    </source>
</evidence>
<keyword evidence="5" id="KW-0677">Repeat</keyword>
<feature type="repeat" description="Solcar" evidence="9">
    <location>
        <begin position="19"/>
        <end position="105"/>
    </location>
</feature>
<dbReference type="GO" id="GO:0031966">
    <property type="term" value="C:mitochondrial membrane"/>
    <property type="evidence" value="ECO:0007669"/>
    <property type="project" value="UniProtKB-SubCell"/>
</dbReference>
<evidence type="ECO:0000313" key="12">
    <source>
        <dbReference type="EMBL" id="RKP24817.1"/>
    </source>
</evidence>
<comment type="subcellular location">
    <subcellularLocation>
        <location evidence="1">Mitochondrion membrane</location>
        <topology evidence="1">Multi-pass membrane protein</topology>
    </subcellularLocation>
</comment>
<reference evidence="13" key="1">
    <citation type="journal article" date="2018" name="Nat. Microbiol.">
        <title>Leveraging single-cell genomics to expand the fungal tree of life.</title>
        <authorList>
            <person name="Ahrendt S.R."/>
            <person name="Quandt C.A."/>
            <person name="Ciobanu D."/>
            <person name="Clum A."/>
            <person name="Salamov A."/>
            <person name="Andreopoulos B."/>
            <person name="Cheng J.F."/>
            <person name="Woyke T."/>
            <person name="Pelin A."/>
            <person name="Henrissat B."/>
            <person name="Reynolds N.K."/>
            <person name="Benny G.L."/>
            <person name="Smith M.E."/>
            <person name="James T.Y."/>
            <person name="Grigoriev I.V."/>
        </authorList>
    </citation>
    <scope>NUCLEOTIDE SEQUENCE [LARGE SCALE GENOMIC DNA]</scope>
    <source>
        <strain evidence="13">Benny S71-1</strain>
    </source>
</reference>
<keyword evidence="6 11" id="KW-1133">Transmembrane helix</keyword>
<evidence type="ECO:0000256" key="2">
    <source>
        <dbReference type="ARBA" id="ARBA00006375"/>
    </source>
</evidence>
<dbReference type="PROSITE" id="PS50920">
    <property type="entry name" value="SOLCAR"/>
    <property type="match status" value="3"/>
</dbReference>
<evidence type="ECO:0000256" key="4">
    <source>
        <dbReference type="ARBA" id="ARBA00022692"/>
    </source>
</evidence>
<evidence type="ECO:0000256" key="8">
    <source>
        <dbReference type="ARBA" id="ARBA00023136"/>
    </source>
</evidence>
<feature type="transmembrane region" description="Helical" evidence="11">
    <location>
        <begin position="175"/>
        <end position="194"/>
    </location>
</feature>
<evidence type="ECO:0000256" key="1">
    <source>
        <dbReference type="ARBA" id="ARBA00004225"/>
    </source>
</evidence>
<name>A0A4P9YXM8_9FUNG</name>
<evidence type="ECO:0000256" key="6">
    <source>
        <dbReference type="ARBA" id="ARBA00022989"/>
    </source>
</evidence>
<dbReference type="EMBL" id="KZ990023">
    <property type="protein sequence ID" value="RKP24817.1"/>
    <property type="molecule type" value="Genomic_DNA"/>
</dbReference>
<feature type="repeat" description="Solcar" evidence="9">
    <location>
        <begin position="210"/>
        <end position="296"/>
    </location>
</feature>
<organism evidence="12 13">
    <name type="scientific">Syncephalis pseudoplumigaleata</name>
    <dbReference type="NCBI Taxonomy" id="1712513"/>
    <lineage>
        <taxon>Eukaryota</taxon>
        <taxon>Fungi</taxon>
        <taxon>Fungi incertae sedis</taxon>
        <taxon>Zoopagomycota</taxon>
        <taxon>Zoopagomycotina</taxon>
        <taxon>Zoopagomycetes</taxon>
        <taxon>Zoopagales</taxon>
        <taxon>Piptocephalidaceae</taxon>
        <taxon>Syncephalis</taxon>
    </lineage>
</organism>
<accession>A0A4P9YXM8</accession>
<dbReference type="AlphaFoldDB" id="A0A4P9YXM8"/>
<dbReference type="PANTHER" id="PTHR45624:SF57">
    <property type="entry name" value="MITOCHONDRIAL SUBSTRATE CARRIER FAMILY PROTEIN L"/>
    <property type="match status" value="1"/>
</dbReference>
<evidence type="ECO:0000256" key="9">
    <source>
        <dbReference type="PROSITE-ProRule" id="PRU00282"/>
    </source>
</evidence>
<feature type="repeat" description="Solcar" evidence="9">
    <location>
        <begin position="115"/>
        <end position="203"/>
    </location>
</feature>
<keyword evidence="13" id="KW-1185">Reference proteome</keyword>
<dbReference type="OrthoDB" id="193856at2759"/>
<gene>
    <name evidence="12" type="ORF">SYNPS1DRAFT_33128</name>
</gene>
<dbReference type="SUPFAM" id="SSF103506">
    <property type="entry name" value="Mitochondrial carrier"/>
    <property type="match status" value="1"/>
</dbReference>
<keyword evidence="4 9" id="KW-0812">Transmembrane</keyword>
<dbReference type="InterPro" id="IPR023395">
    <property type="entry name" value="MCP_dom_sf"/>
</dbReference>
<dbReference type="PANTHER" id="PTHR45624">
    <property type="entry name" value="MITOCHONDRIAL BASIC AMINO ACIDS TRANSPORTER-RELATED"/>
    <property type="match status" value="1"/>
</dbReference>
<protein>
    <submittedName>
        <fullName evidence="12">Mitochondrial carrier domain-containing protein</fullName>
    </submittedName>
</protein>
<dbReference type="Gene3D" id="1.50.40.10">
    <property type="entry name" value="Mitochondrial carrier domain"/>
    <property type="match status" value="1"/>
</dbReference>
<evidence type="ECO:0000256" key="11">
    <source>
        <dbReference type="SAM" id="Phobius"/>
    </source>
</evidence>
<dbReference type="Pfam" id="PF00153">
    <property type="entry name" value="Mito_carr"/>
    <property type="match status" value="3"/>
</dbReference>
<keyword evidence="7" id="KW-0496">Mitochondrion</keyword>
<dbReference type="GO" id="GO:1990575">
    <property type="term" value="P:mitochondrial L-ornithine transmembrane transport"/>
    <property type="evidence" value="ECO:0007669"/>
    <property type="project" value="TreeGrafter"/>
</dbReference>
<evidence type="ECO:0000313" key="13">
    <source>
        <dbReference type="Proteomes" id="UP000278143"/>
    </source>
</evidence>
<dbReference type="InterPro" id="IPR018108">
    <property type="entry name" value="MCP_transmembrane"/>
</dbReference>
<dbReference type="Proteomes" id="UP000278143">
    <property type="component" value="Unassembled WGS sequence"/>
</dbReference>
<dbReference type="InterPro" id="IPR050567">
    <property type="entry name" value="Mitochondrial_Carrier"/>
</dbReference>